<keyword evidence="1" id="KW-0863">Zinc-finger</keyword>
<organism evidence="4 5">
    <name type="scientific">Leptidea sinapis</name>
    <dbReference type="NCBI Taxonomy" id="189913"/>
    <lineage>
        <taxon>Eukaryota</taxon>
        <taxon>Metazoa</taxon>
        <taxon>Ecdysozoa</taxon>
        <taxon>Arthropoda</taxon>
        <taxon>Hexapoda</taxon>
        <taxon>Insecta</taxon>
        <taxon>Pterygota</taxon>
        <taxon>Neoptera</taxon>
        <taxon>Endopterygota</taxon>
        <taxon>Lepidoptera</taxon>
        <taxon>Glossata</taxon>
        <taxon>Ditrysia</taxon>
        <taxon>Papilionoidea</taxon>
        <taxon>Pieridae</taxon>
        <taxon>Dismorphiinae</taxon>
        <taxon>Leptidea</taxon>
    </lineage>
</organism>
<evidence type="ECO:0000256" key="2">
    <source>
        <dbReference type="SAM" id="MobiDB-lite"/>
    </source>
</evidence>
<dbReference type="SUPFAM" id="SSF57667">
    <property type="entry name" value="beta-beta-alpha zinc fingers"/>
    <property type="match status" value="1"/>
</dbReference>
<dbReference type="InterPro" id="IPR036236">
    <property type="entry name" value="Znf_C2H2_sf"/>
</dbReference>
<evidence type="ECO:0000256" key="1">
    <source>
        <dbReference type="PROSITE-ProRule" id="PRU00042"/>
    </source>
</evidence>
<evidence type="ECO:0000313" key="4">
    <source>
        <dbReference type="EMBL" id="VVD04875.1"/>
    </source>
</evidence>
<dbReference type="PROSITE" id="PS50157">
    <property type="entry name" value="ZINC_FINGER_C2H2_2"/>
    <property type="match status" value="1"/>
</dbReference>
<dbReference type="SMART" id="SM00355">
    <property type="entry name" value="ZnF_C2H2"/>
    <property type="match status" value="1"/>
</dbReference>
<dbReference type="EMBL" id="FZQP02006904">
    <property type="protein sequence ID" value="VVD04875.1"/>
    <property type="molecule type" value="Genomic_DNA"/>
</dbReference>
<keyword evidence="5" id="KW-1185">Reference proteome</keyword>
<gene>
    <name evidence="4" type="ORF">LSINAPIS_LOCUS14540</name>
</gene>
<accession>A0A5E4R501</accession>
<keyword evidence="1" id="KW-0479">Metal-binding</keyword>
<dbReference type="Proteomes" id="UP000324832">
    <property type="component" value="Unassembled WGS sequence"/>
</dbReference>
<dbReference type="PROSITE" id="PS00028">
    <property type="entry name" value="ZINC_FINGER_C2H2_1"/>
    <property type="match status" value="1"/>
</dbReference>
<feature type="domain" description="C2H2-type" evidence="3">
    <location>
        <begin position="76"/>
        <end position="104"/>
    </location>
</feature>
<dbReference type="Gene3D" id="3.30.160.60">
    <property type="entry name" value="Classic Zinc Finger"/>
    <property type="match status" value="1"/>
</dbReference>
<reference evidence="4 5" key="1">
    <citation type="submission" date="2017-07" db="EMBL/GenBank/DDBJ databases">
        <authorList>
            <person name="Talla V."/>
            <person name="Backstrom N."/>
        </authorList>
    </citation>
    <scope>NUCLEOTIDE SEQUENCE [LARGE SCALE GENOMIC DNA]</scope>
</reference>
<evidence type="ECO:0000313" key="5">
    <source>
        <dbReference type="Proteomes" id="UP000324832"/>
    </source>
</evidence>
<evidence type="ECO:0000259" key="3">
    <source>
        <dbReference type="PROSITE" id="PS50157"/>
    </source>
</evidence>
<protein>
    <recommendedName>
        <fullName evidence="3">C2H2-type domain-containing protein</fullName>
    </recommendedName>
</protein>
<feature type="region of interest" description="Disordered" evidence="2">
    <location>
        <begin position="87"/>
        <end position="107"/>
    </location>
</feature>
<proteinExistence type="predicted"/>
<sequence>MKKYITMTTSLPASSVVKGSKCEHETIRLSPLFSDLRLKEQSDDTFTVSICVTVAAKCLRKFNMLQHESTHTNTRFSCTKCTASFKQRSSLNRHTASKHATEDSKKT</sequence>
<name>A0A5E4R501_9NEOP</name>
<keyword evidence="1" id="KW-0862">Zinc</keyword>
<dbReference type="AlphaFoldDB" id="A0A5E4R501"/>
<dbReference type="InterPro" id="IPR013087">
    <property type="entry name" value="Znf_C2H2_type"/>
</dbReference>
<dbReference type="GO" id="GO:0008270">
    <property type="term" value="F:zinc ion binding"/>
    <property type="evidence" value="ECO:0007669"/>
    <property type="project" value="UniProtKB-KW"/>
</dbReference>